<dbReference type="PANTHER" id="PTHR34980">
    <property type="entry name" value="INNER MEMBRANE PROTEIN-RELATED-RELATED"/>
    <property type="match status" value="1"/>
</dbReference>
<protein>
    <submittedName>
        <fullName evidence="2">DUF805 domain-containing protein</fullName>
    </submittedName>
</protein>
<dbReference type="InterPro" id="IPR008523">
    <property type="entry name" value="DUF805"/>
</dbReference>
<reference evidence="2 3" key="1">
    <citation type="journal article" date="2018" name="Int. J. Syst. Evol. Microbiol.">
        <title>Pseudooceanicola lipolyticus sp. nov., a marine alphaproteobacterium, reclassification of Oceanicola flagellatus as Pseudooceanicola flagellatus comb. nov. and emended description of the genus Pseudooceanicola.</title>
        <authorList>
            <person name="Huang M.-M."/>
            <person name="Guo L.-L."/>
            <person name="Wu Y.-H."/>
            <person name="Lai Q.-L."/>
            <person name="Shao Z.-Z."/>
            <person name="Wang C.-S."/>
            <person name="Wu M."/>
            <person name="Xu X.-W."/>
        </authorList>
    </citation>
    <scope>NUCLEOTIDE SEQUENCE [LARGE SCALE GENOMIC DNA]</scope>
    <source>
        <strain evidence="2 3">Ar-45</strain>
    </source>
</reference>
<evidence type="ECO:0000256" key="1">
    <source>
        <dbReference type="SAM" id="Phobius"/>
    </source>
</evidence>
<keyword evidence="1" id="KW-0472">Membrane</keyword>
<evidence type="ECO:0000313" key="2">
    <source>
        <dbReference type="EMBL" id="PJE26016.1"/>
    </source>
</evidence>
<feature type="transmembrane region" description="Helical" evidence="1">
    <location>
        <begin position="150"/>
        <end position="170"/>
    </location>
</feature>
<feature type="transmembrane region" description="Helical" evidence="1">
    <location>
        <begin position="71"/>
        <end position="94"/>
    </location>
</feature>
<accession>A0ABX4MJ02</accession>
<keyword evidence="3" id="KW-1185">Reference proteome</keyword>
<dbReference type="PANTHER" id="PTHR34980:SF2">
    <property type="entry name" value="INNER MEMBRANE PROTEIN YHAH-RELATED"/>
    <property type="match status" value="1"/>
</dbReference>
<sequence length="236" mass="25771">MSRLSLVRTGKCGYCRLPFRKELLYSSFIDPDITDRVFGSGNLTLIEAVKVCLRKYFVFSGRASRAEFWKFVVGIFLASIVASVANVVFFGPLIETKFVVQMTAEGASEGFVENRKYGSGPLSNLLSIAVLVPFLAVANRRLHDIGRPGWHLVVAWAMAFALLVFTLFAFRVEVPISEAAQAAMPSVGASMLVPQPPANLFLASWVVSLGVLVLSILWLARRGAAEDNQFGPAPQV</sequence>
<keyword evidence="1" id="KW-0812">Transmembrane</keyword>
<feature type="transmembrane region" description="Helical" evidence="1">
    <location>
        <begin position="121"/>
        <end position="138"/>
    </location>
</feature>
<dbReference type="EMBL" id="PGTD01000023">
    <property type="protein sequence ID" value="PJE26016.1"/>
    <property type="molecule type" value="Genomic_DNA"/>
</dbReference>
<feature type="transmembrane region" description="Helical" evidence="1">
    <location>
        <begin position="200"/>
        <end position="220"/>
    </location>
</feature>
<dbReference type="Proteomes" id="UP000231702">
    <property type="component" value="Unassembled WGS sequence"/>
</dbReference>
<keyword evidence="1" id="KW-1133">Transmembrane helix</keyword>
<name>A0ABX4MJ02_9RHOB</name>
<dbReference type="Pfam" id="PF05656">
    <property type="entry name" value="DUF805"/>
    <property type="match status" value="1"/>
</dbReference>
<proteinExistence type="predicted"/>
<comment type="caution">
    <text evidence="2">The sequence shown here is derived from an EMBL/GenBank/DDBJ whole genome shotgun (WGS) entry which is preliminary data.</text>
</comment>
<evidence type="ECO:0000313" key="3">
    <source>
        <dbReference type="Proteomes" id="UP000231702"/>
    </source>
</evidence>
<gene>
    <name evidence="2" type="ORF">CVM39_20195</name>
</gene>
<organism evidence="2 3">
    <name type="scientific">Pseudooceanicola antarcticus</name>
    <dbReference type="NCBI Taxonomy" id="1247613"/>
    <lineage>
        <taxon>Bacteria</taxon>
        <taxon>Pseudomonadati</taxon>
        <taxon>Pseudomonadota</taxon>
        <taxon>Alphaproteobacteria</taxon>
        <taxon>Rhodobacterales</taxon>
        <taxon>Paracoccaceae</taxon>
        <taxon>Pseudooceanicola</taxon>
    </lineage>
</organism>